<feature type="compositionally biased region" description="Basic and acidic residues" evidence="1">
    <location>
        <begin position="67"/>
        <end position="97"/>
    </location>
</feature>
<evidence type="ECO:0000313" key="3">
    <source>
        <dbReference type="Proteomes" id="UP000036403"/>
    </source>
</evidence>
<evidence type="ECO:0000313" key="2">
    <source>
        <dbReference type="EMBL" id="KMQ86028.1"/>
    </source>
</evidence>
<name>A0A0J7K6B8_LASNI</name>
<evidence type="ECO:0000256" key="1">
    <source>
        <dbReference type="SAM" id="MobiDB-lite"/>
    </source>
</evidence>
<protein>
    <submittedName>
        <fullName evidence="2">Uncharacterized protein</fullName>
    </submittedName>
</protein>
<dbReference type="PaxDb" id="67767-A0A0J7K6B8"/>
<dbReference type="Proteomes" id="UP000036403">
    <property type="component" value="Unassembled WGS sequence"/>
</dbReference>
<dbReference type="AlphaFoldDB" id="A0A0J7K6B8"/>
<reference evidence="2 3" key="1">
    <citation type="submission" date="2015-04" db="EMBL/GenBank/DDBJ databases">
        <title>Lasius niger genome sequencing.</title>
        <authorList>
            <person name="Konorov E.A."/>
            <person name="Nikitin M.A."/>
            <person name="Kirill M.V."/>
            <person name="Chang P."/>
        </authorList>
    </citation>
    <scope>NUCLEOTIDE SEQUENCE [LARGE SCALE GENOMIC DNA]</scope>
    <source>
        <tissue evidence="2">Whole</tissue>
    </source>
</reference>
<organism evidence="2 3">
    <name type="scientific">Lasius niger</name>
    <name type="common">Black garden ant</name>
    <dbReference type="NCBI Taxonomy" id="67767"/>
    <lineage>
        <taxon>Eukaryota</taxon>
        <taxon>Metazoa</taxon>
        <taxon>Ecdysozoa</taxon>
        <taxon>Arthropoda</taxon>
        <taxon>Hexapoda</taxon>
        <taxon>Insecta</taxon>
        <taxon>Pterygota</taxon>
        <taxon>Neoptera</taxon>
        <taxon>Endopterygota</taxon>
        <taxon>Hymenoptera</taxon>
        <taxon>Apocrita</taxon>
        <taxon>Aculeata</taxon>
        <taxon>Formicoidea</taxon>
        <taxon>Formicidae</taxon>
        <taxon>Formicinae</taxon>
        <taxon>Lasius</taxon>
        <taxon>Lasius</taxon>
    </lineage>
</organism>
<dbReference type="EMBL" id="LBMM01012727">
    <property type="protein sequence ID" value="KMQ86028.1"/>
    <property type="molecule type" value="Genomic_DNA"/>
</dbReference>
<proteinExistence type="predicted"/>
<keyword evidence="3" id="KW-1185">Reference proteome</keyword>
<sequence length="148" mass="17525">MEDLDNEEKERNVEELIRMEWKKMRRNIIEEMMGSRLKDVIKEIIEVEVAKCTKMLREELRILRKELIKTKQENEKNKTETEGKKENKEGEQKERQKVMYSQMAKKSRKEEMIVLPVKEQTSDLTAGTIKRNINIMELSVGVDNAVKG</sequence>
<comment type="caution">
    <text evidence="2">The sequence shown here is derived from an EMBL/GenBank/DDBJ whole genome shotgun (WGS) entry which is preliminary data.</text>
</comment>
<accession>A0A0J7K6B8</accession>
<gene>
    <name evidence="2" type="ORF">RF55_15108</name>
</gene>
<feature type="region of interest" description="Disordered" evidence="1">
    <location>
        <begin position="67"/>
        <end position="105"/>
    </location>
</feature>